<dbReference type="OrthoDB" id="2530105at2"/>
<keyword evidence="2" id="KW-1185">Reference proteome</keyword>
<proteinExistence type="predicted"/>
<evidence type="ECO:0000313" key="1">
    <source>
        <dbReference type="EMBL" id="GCE15781.1"/>
    </source>
</evidence>
<dbReference type="Proteomes" id="UP000287352">
    <property type="component" value="Unassembled WGS sequence"/>
</dbReference>
<accession>A0A402AA53</accession>
<dbReference type="EMBL" id="BIFR01000002">
    <property type="protein sequence ID" value="GCE15781.1"/>
    <property type="molecule type" value="Genomic_DNA"/>
</dbReference>
<organism evidence="1 2">
    <name type="scientific">Tengunoibacter tsumagoiensis</name>
    <dbReference type="NCBI Taxonomy" id="2014871"/>
    <lineage>
        <taxon>Bacteria</taxon>
        <taxon>Bacillati</taxon>
        <taxon>Chloroflexota</taxon>
        <taxon>Ktedonobacteria</taxon>
        <taxon>Ktedonobacterales</taxon>
        <taxon>Dictyobacteraceae</taxon>
        <taxon>Tengunoibacter</taxon>
    </lineage>
</organism>
<sequence>MPLLSKSLPRLCFGISAQEADFSRRGFIKGDLQAKEQLEKSARTFIEGYNAALDNASFAVLVPRLQMIPEDLRGFAFEGAAMGLMVLDYFTPWKHRLRSFVEGPGAAHMYMLYVGAGWTLGILPQPSSRFLKQMDPLLGWLALDGYGFHQGFFAWKRSFQQQKRPLRLRGYAQRAFDHGLGRSLWFVKGADIARIAQTIQAFPLDRQPDLWSGIGLACAYAGGIDEHALSAVIQQSGPWYPHLAQGTVFAVTARYKAGNVLDYTRLACQRICHADVQEMVDLADNSLKDLPHDETAYETWRTRIRSQFSIMDKATQATMFSEKIV</sequence>
<dbReference type="AlphaFoldDB" id="A0A402AA53"/>
<comment type="caution">
    <text evidence="1">The sequence shown here is derived from an EMBL/GenBank/DDBJ whole genome shotgun (WGS) entry which is preliminary data.</text>
</comment>
<evidence type="ECO:0000313" key="2">
    <source>
        <dbReference type="Proteomes" id="UP000287352"/>
    </source>
</evidence>
<dbReference type="RefSeq" id="WP_126583198.1">
    <property type="nucleotide sequence ID" value="NZ_BIFR01000002.1"/>
</dbReference>
<protein>
    <submittedName>
        <fullName evidence="1">Enediyne biosynthesis protein</fullName>
    </submittedName>
</protein>
<dbReference type="Pfam" id="PF08012">
    <property type="entry name" value="DUF1702"/>
    <property type="match status" value="1"/>
</dbReference>
<reference evidence="2" key="1">
    <citation type="submission" date="2018-12" db="EMBL/GenBank/DDBJ databases">
        <title>Tengunoibacter tsumagoiensis gen. nov., sp. nov., Dictyobacter kobayashii sp. nov., D. alpinus sp. nov., and D. joshuensis sp. nov. and description of Dictyobacteraceae fam. nov. within the order Ktedonobacterales isolated from Tengu-no-mugimeshi.</title>
        <authorList>
            <person name="Wang C.M."/>
            <person name="Zheng Y."/>
            <person name="Sakai Y."/>
            <person name="Toyoda A."/>
            <person name="Minakuchi Y."/>
            <person name="Abe K."/>
            <person name="Yokota A."/>
            <person name="Yabe S."/>
        </authorList>
    </citation>
    <scope>NUCLEOTIDE SEQUENCE [LARGE SCALE GENOMIC DNA]</scope>
    <source>
        <strain evidence="2">Uno3</strain>
    </source>
</reference>
<dbReference type="InterPro" id="IPR012964">
    <property type="entry name" value="DUF1702"/>
</dbReference>
<name>A0A402AA53_9CHLR</name>
<gene>
    <name evidence="1" type="ORF">KTT_56400</name>
</gene>